<accession>A0A558CTZ8</accession>
<evidence type="ECO:0000256" key="1">
    <source>
        <dbReference type="ARBA" id="ARBA00001946"/>
    </source>
</evidence>
<feature type="domain" description="PAC" evidence="3">
    <location>
        <begin position="129"/>
        <end position="179"/>
    </location>
</feature>
<dbReference type="CDD" id="cd00130">
    <property type="entry name" value="PAS"/>
    <property type="match status" value="1"/>
</dbReference>
<dbReference type="PANTHER" id="PTHR44757:SF2">
    <property type="entry name" value="BIOFILM ARCHITECTURE MAINTENANCE PROTEIN MBAA"/>
    <property type="match status" value="1"/>
</dbReference>
<dbReference type="SMART" id="SM00091">
    <property type="entry name" value="PAS"/>
    <property type="match status" value="1"/>
</dbReference>
<evidence type="ECO:0000259" key="2">
    <source>
        <dbReference type="PROSITE" id="PS50112"/>
    </source>
</evidence>
<dbReference type="PANTHER" id="PTHR44757">
    <property type="entry name" value="DIGUANYLATE CYCLASE DGCP"/>
    <property type="match status" value="1"/>
</dbReference>
<feature type="domain" description="PAS" evidence="2">
    <location>
        <begin position="58"/>
        <end position="122"/>
    </location>
</feature>
<dbReference type="Pfam" id="PF13426">
    <property type="entry name" value="PAS_9"/>
    <property type="match status" value="1"/>
</dbReference>
<reference evidence="5 6" key="1">
    <citation type="submission" date="2019-07" db="EMBL/GenBank/DDBJ databases">
        <title>The pathways for chlorine oxyanion respiration interact through the shared metabolite chlorate.</title>
        <authorList>
            <person name="Barnum T.P."/>
            <person name="Cheng Y."/>
            <person name="Hill K.A."/>
            <person name="Lucas L.N."/>
            <person name="Carlson H.K."/>
            <person name="Coates J.D."/>
        </authorList>
    </citation>
    <scope>NUCLEOTIDE SEQUENCE [LARGE SCALE GENOMIC DNA]</scope>
    <source>
        <strain evidence="5">BK-3</strain>
    </source>
</reference>
<dbReference type="PROSITE" id="PS50113">
    <property type="entry name" value="PAC"/>
    <property type="match status" value="1"/>
</dbReference>
<dbReference type="InterPro" id="IPR000700">
    <property type="entry name" value="PAS-assoc_C"/>
</dbReference>
<name>A0A558CTZ8_9GAMM</name>
<dbReference type="EMBL" id="VMRY01000073">
    <property type="protein sequence ID" value="TVT52225.1"/>
    <property type="molecule type" value="Genomic_DNA"/>
</dbReference>
<comment type="cofactor">
    <cofactor evidence="1">
        <name>Mg(2+)</name>
        <dbReference type="ChEBI" id="CHEBI:18420"/>
    </cofactor>
</comment>
<proteinExistence type="predicted"/>
<dbReference type="SMART" id="SM00267">
    <property type="entry name" value="GGDEF"/>
    <property type="match status" value="1"/>
</dbReference>
<dbReference type="CDD" id="cd01949">
    <property type="entry name" value="GGDEF"/>
    <property type="match status" value="1"/>
</dbReference>
<protein>
    <submittedName>
        <fullName evidence="5">Diguanylate cyclase</fullName>
    </submittedName>
</protein>
<sequence>MSKPFATKSMHNKPREELEAELDNLYAHIASCGLCDIPNVNVSLSQWLLDDARSQGLLMDLALDAIVIIDETGAIVSFNKSAESIFGYQRREVMGREIASVIIPPSYREQHYEGLTRYLTTGEAKIIDKRVEVTAMRANGEEFPVELTVTAFHVRDLRFFTAFIRDITERVEMEKRLRSETELVQLLHRLTSLANEASNARVAIKGFLREVCEYTGWPVGHVYLVNQEKPFAELISSRCWYLANEQQYKKFREISERMVFASGNGLPGDVYIKGEPVWIEDIKSESNFTRDRVINDLSLKTGFGLPVKIGREVVGVLEFYTPEYTEHNASFLDTLGHIGIELGRVIEREQSATQLRHLADSDALTGLPNLRVARDRLMQTVISCKRQNRQFALLFIDLDGFKTVNDSHGHEMGDTVLQIVARRISQTLRDMDSVARVGGDEFIVIVNPIESRDAVVTVAKKVIYAISKPIKSAGIESSVGASVGIAIFPDHAQQADDLLSLADRAMYQVKSHGKNSFSFIGEGMD</sequence>
<dbReference type="InterPro" id="IPR029016">
    <property type="entry name" value="GAF-like_dom_sf"/>
</dbReference>
<dbReference type="InterPro" id="IPR000014">
    <property type="entry name" value="PAS"/>
</dbReference>
<dbReference type="Gene3D" id="3.30.450.20">
    <property type="entry name" value="PAS domain"/>
    <property type="match status" value="1"/>
</dbReference>
<dbReference type="InterPro" id="IPR029787">
    <property type="entry name" value="Nucleotide_cyclase"/>
</dbReference>
<feature type="domain" description="GGDEF" evidence="4">
    <location>
        <begin position="389"/>
        <end position="522"/>
    </location>
</feature>
<dbReference type="PROSITE" id="PS50112">
    <property type="entry name" value="PAS"/>
    <property type="match status" value="1"/>
</dbReference>
<dbReference type="InterPro" id="IPR052155">
    <property type="entry name" value="Biofilm_reg_signaling"/>
</dbReference>
<evidence type="ECO:0000313" key="5">
    <source>
        <dbReference type="EMBL" id="TVT52225.1"/>
    </source>
</evidence>
<gene>
    <name evidence="5" type="ORF">FHK82_14165</name>
</gene>
<dbReference type="GO" id="GO:0003824">
    <property type="term" value="F:catalytic activity"/>
    <property type="evidence" value="ECO:0007669"/>
    <property type="project" value="UniProtKB-ARBA"/>
</dbReference>
<dbReference type="InterPro" id="IPR035965">
    <property type="entry name" value="PAS-like_dom_sf"/>
</dbReference>
<dbReference type="Gene3D" id="3.30.70.270">
    <property type="match status" value="1"/>
</dbReference>
<dbReference type="NCBIfam" id="TIGR00254">
    <property type="entry name" value="GGDEF"/>
    <property type="match status" value="1"/>
</dbReference>
<organism evidence="5 6">
    <name type="scientific">Sedimenticola thiotaurini</name>
    <dbReference type="NCBI Taxonomy" id="1543721"/>
    <lineage>
        <taxon>Bacteria</taxon>
        <taxon>Pseudomonadati</taxon>
        <taxon>Pseudomonadota</taxon>
        <taxon>Gammaproteobacteria</taxon>
        <taxon>Chromatiales</taxon>
        <taxon>Sedimenticolaceae</taxon>
        <taxon>Sedimenticola</taxon>
    </lineage>
</organism>
<dbReference type="SUPFAM" id="SSF55073">
    <property type="entry name" value="Nucleotide cyclase"/>
    <property type="match status" value="1"/>
</dbReference>
<dbReference type="PROSITE" id="PS50887">
    <property type="entry name" value="GGDEF"/>
    <property type="match status" value="1"/>
</dbReference>
<comment type="caution">
    <text evidence="5">The sequence shown here is derived from an EMBL/GenBank/DDBJ whole genome shotgun (WGS) entry which is preliminary data.</text>
</comment>
<dbReference type="Pfam" id="PF00990">
    <property type="entry name" value="GGDEF"/>
    <property type="match status" value="1"/>
</dbReference>
<dbReference type="Proteomes" id="UP000317355">
    <property type="component" value="Unassembled WGS sequence"/>
</dbReference>
<dbReference type="InterPro" id="IPR003018">
    <property type="entry name" value="GAF"/>
</dbReference>
<dbReference type="InterPro" id="IPR000160">
    <property type="entry name" value="GGDEF_dom"/>
</dbReference>
<evidence type="ECO:0000259" key="3">
    <source>
        <dbReference type="PROSITE" id="PS50113"/>
    </source>
</evidence>
<dbReference type="Pfam" id="PF13185">
    <property type="entry name" value="GAF_2"/>
    <property type="match status" value="1"/>
</dbReference>
<evidence type="ECO:0000259" key="4">
    <source>
        <dbReference type="PROSITE" id="PS50887"/>
    </source>
</evidence>
<dbReference type="Gene3D" id="3.30.450.40">
    <property type="match status" value="1"/>
</dbReference>
<dbReference type="AlphaFoldDB" id="A0A558CTZ8"/>
<dbReference type="SUPFAM" id="SSF55781">
    <property type="entry name" value="GAF domain-like"/>
    <property type="match status" value="1"/>
</dbReference>
<evidence type="ECO:0000313" key="6">
    <source>
        <dbReference type="Proteomes" id="UP000317355"/>
    </source>
</evidence>
<dbReference type="SUPFAM" id="SSF55785">
    <property type="entry name" value="PYP-like sensor domain (PAS domain)"/>
    <property type="match status" value="1"/>
</dbReference>
<dbReference type="FunFam" id="3.30.70.270:FF:000001">
    <property type="entry name" value="Diguanylate cyclase domain protein"/>
    <property type="match status" value="1"/>
</dbReference>
<dbReference type="InterPro" id="IPR043128">
    <property type="entry name" value="Rev_trsase/Diguanyl_cyclase"/>
</dbReference>
<dbReference type="NCBIfam" id="TIGR00229">
    <property type="entry name" value="sensory_box"/>
    <property type="match status" value="1"/>
</dbReference>
<dbReference type="SMART" id="SM00065">
    <property type="entry name" value="GAF"/>
    <property type="match status" value="1"/>
</dbReference>